<comment type="caution">
    <text evidence="1">The sequence shown here is derived from an EMBL/GenBank/DDBJ whole genome shotgun (WGS) entry which is preliminary data.</text>
</comment>
<dbReference type="EMBL" id="BARS01018314">
    <property type="protein sequence ID" value="GAF93085.1"/>
    <property type="molecule type" value="Genomic_DNA"/>
</dbReference>
<proteinExistence type="predicted"/>
<dbReference type="AlphaFoldDB" id="X0UXB4"/>
<gene>
    <name evidence="1" type="ORF">S01H1_29814</name>
</gene>
<accession>X0UXB4</accession>
<name>X0UXB4_9ZZZZ</name>
<sequence length="178" mass="19122">MTKNIPGKNGTDAHQFIFKYMRKDTSADMSVSGIVSAQTFTYTCPVGVYATISRTNWHALATGIVGGGFLSLAELANGVTIASYDTDGVTVLKDYCDGIAITKHADLSLLAGVDQVVVDAVANQPDTWASRWTLAKAGDDVRLWPGQSIGITVRDDLTAIPHFQVMIQGIERNILSDE</sequence>
<evidence type="ECO:0000313" key="1">
    <source>
        <dbReference type="EMBL" id="GAF93085.1"/>
    </source>
</evidence>
<protein>
    <submittedName>
        <fullName evidence="1">Uncharacterized protein</fullName>
    </submittedName>
</protein>
<reference evidence="1" key="1">
    <citation type="journal article" date="2014" name="Front. Microbiol.">
        <title>High frequency of phylogenetically diverse reductive dehalogenase-homologous genes in deep subseafloor sedimentary metagenomes.</title>
        <authorList>
            <person name="Kawai M."/>
            <person name="Futagami T."/>
            <person name="Toyoda A."/>
            <person name="Takaki Y."/>
            <person name="Nishi S."/>
            <person name="Hori S."/>
            <person name="Arai W."/>
            <person name="Tsubouchi T."/>
            <person name="Morono Y."/>
            <person name="Uchiyama I."/>
            <person name="Ito T."/>
            <person name="Fujiyama A."/>
            <person name="Inagaki F."/>
            <person name="Takami H."/>
        </authorList>
    </citation>
    <scope>NUCLEOTIDE SEQUENCE</scope>
    <source>
        <strain evidence="1">Expedition CK06-06</strain>
    </source>
</reference>
<organism evidence="1">
    <name type="scientific">marine sediment metagenome</name>
    <dbReference type="NCBI Taxonomy" id="412755"/>
    <lineage>
        <taxon>unclassified sequences</taxon>
        <taxon>metagenomes</taxon>
        <taxon>ecological metagenomes</taxon>
    </lineage>
</organism>